<feature type="compositionally biased region" description="Basic and acidic residues" evidence="1">
    <location>
        <begin position="13"/>
        <end position="26"/>
    </location>
</feature>
<accession>A0ABR4PIM5</accession>
<proteinExistence type="predicted"/>
<feature type="compositionally biased region" description="Polar residues" evidence="1">
    <location>
        <begin position="27"/>
        <end position="37"/>
    </location>
</feature>
<reference evidence="2 3" key="1">
    <citation type="submission" date="2024-06" db="EMBL/GenBank/DDBJ databases">
        <title>Complete genome of Phlyctema vagabunda strain 19-DSS-EL-015.</title>
        <authorList>
            <person name="Fiorenzani C."/>
        </authorList>
    </citation>
    <scope>NUCLEOTIDE SEQUENCE [LARGE SCALE GENOMIC DNA]</scope>
    <source>
        <strain evidence="2 3">19-DSS-EL-015</strain>
    </source>
</reference>
<feature type="region of interest" description="Disordered" evidence="1">
    <location>
        <begin position="1"/>
        <end position="37"/>
    </location>
</feature>
<name>A0ABR4PIM5_9HELO</name>
<dbReference type="EMBL" id="JBFCZG010000004">
    <property type="protein sequence ID" value="KAL3423176.1"/>
    <property type="molecule type" value="Genomic_DNA"/>
</dbReference>
<gene>
    <name evidence="2" type="ORF">PVAG01_04923</name>
</gene>
<evidence type="ECO:0000313" key="3">
    <source>
        <dbReference type="Proteomes" id="UP001629113"/>
    </source>
</evidence>
<comment type="caution">
    <text evidence="2">The sequence shown here is derived from an EMBL/GenBank/DDBJ whole genome shotgun (WGS) entry which is preliminary data.</text>
</comment>
<sequence length="300" mass="33309">MTSHTTNSFWQRTLRDSIPRGSEMENKGSSSTLGNSQQPQRSFLFIVNELPTNDNPDIPGHVQQNRVNGRWRPPTEPAGFNEQVAGCVYRWSNGIVSIAVGYEWEPRAVGNPPYANGVVIRSGSGGRQPELFRAATVFYCNHFDNFFATVGDAATRNMSDGDPTEDWHPLTFWHGRNTVSYVDHAGDQAHVAVGQASWIQQLLPCAYRNHDSDGPTPGGLAGLLPLLIALVAFSCNTRADLWDVLITRQSWRDRSWVPHPLESGRKEHRGMVVSVFTDPENSNSTPAILLNLEEGEPIFN</sequence>
<evidence type="ECO:0000256" key="1">
    <source>
        <dbReference type="SAM" id="MobiDB-lite"/>
    </source>
</evidence>
<dbReference type="Proteomes" id="UP001629113">
    <property type="component" value="Unassembled WGS sequence"/>
</dbReference>
<feature type="compositionally biased region" description="Polar residues" evidence="1">
    <location>
        <begin position="1"/>
        <end position="11"/>
    </location>
</feature>
<protein>
    <submittedName>
        <fullName evidence="2">Uncharacterized protein</fullName>
    </submittedName>
</protein>
<organism evidence="2 3">
    <name type="scientific">Phlyctema vagabunda</name>
    <dbReference type="NCBI Taxonomy" id="108571"/>
    <lineage>
        <taxon>Eukaryota</taxon>
        <taxon>Fungi</taxon>
        <taxon>Dikarya</taxon>
        <taxon>Ascomycota</taxon>
        <taxon>Pezizomycotina</taxon>
        <taxon>Leotiomycetes</taxon>
        <taxon>Helotiales</taxon>
        <taxon>Dermateaceae</taxon>
        <taxon>Phlyctema</taxon>
    </lineage>
</organism>
<keyword evidence="3" id="KW-1185">Reference proteome</keyword>
<evidence type="ECO:0000313" key="2">
    <source>
        <dbReference type="EMBL" id="KAL3423176.1"/>
    </source>
</evidence>